<keyword evidence="4" id="KW-1185">Reference proteome</keyword>
<protein>
    <submittedName>
        <fullName evidence="3">Uncharacterized protein</fullName>
    </submittedName>
</protein>
<organism evidence="3 4">
    <name type="scientific">Denticeps clupeoides</name>
    <name type="common">denticle herring</name>
    <dbReference type="NCBI Taxonomy" id="299321"/>
    <lineage>
        <taxon>Eukaryota</taxon>
        <taxon>Metazoa</taxon>
        <taxon>Chordata</taxon>
        <taxon>Craniata</taxon>
        <taxon>Vertebrata</taxon>
        <taxon>Euteleostomi</taxon>
        <taxon>Actinopterygii</taxon>
        <taxon>Neopterygii</taxon>
        <taxon>Teleostei</taxon>
        <taxon>Clupei</taxon>
        <taxon>Clupeiformes</taxon>
        <taxon>Denticipitoidei</taxon>
        <taxon>Denticipitidae</taxon>
        <taxon>Denticeps</taxon>
    </lineage>
</organism>
<dbReference type="Ensembl" id="ENSDCDT00010059793.1">
    <property type="protein sequence ID" value="ENSDCDP00010049395.1"/>
    <property type="gene ID" value="ENSDCDG00010029574.1"/>
</dbReference>
<dbReference type="Proteomes" id="UP000694580">
    <property type="component" value="Chromosome 6"/>
</dbReference>
<feature type="region of interest" description="Disordered" evidence="2">
    <location>
        <begin position="141"/>
        <end position="181"/>
    </location>
</feature>
<dbReference type="AlphaFoldDB" id="A0AAY4DVT8"/>
<reference evidence="3" key="3">
    <citation type="submission" date="2025-09" db="UniProtKB">
        <authorList>
            <consortium name="Ensembl"/>
        </authorList>
    </citation>
    <scope>IDENTIFICATION</scope>
</reference>
<dbReference type="GeneTree" id="ENSGT01060000251262"/>
<reference evidence="3" key="2">
    <citation type="submission" date="2025-08" db="UniProtKB">
        <authorList>
            <consortium name="Ensembl"/>
        </authorList>
    </citation>
    <scope>IDENTIFICATION</scope>
</reference>
<feature type="coiled-coil region" evidence="1">
    <location>
        <begin position="81"/>
        <end position="115"/>
    </location>
</feature>
<proteinExistence type="predicted"/>
<evidence type="ECO:0000313" key="3">
    <source>
        <dbReference type="Ensembl" id="ENSDCDP00010049395.1"/>
    </source>
</evidence>
<reference evidence="3 4" key="1">
    <citation type="submission" date="2020-06" db="EMBL/GenBank/DDBJ databases">
        <authorList>
            <consortium name="Wellcome Sanger Institute Data Sharing"/>
        </authorList>
    </citation>
    <scope>NUCLEOTIDE SEQUENCE [LARGE SCALE GENOMIC DNA]</scope>
</reference>
<name>A0AAY4DVT8_9TELE</name>
<sequence length="449" mass="48137">MFDLHSRSRRAPNTWTPPPLRPAFMENGPPAEDMGGSGEAAQVTLERLERTMMAVVREIHVDVGTFKRSVERRVDEACSLAQPLSATVAQLQQENQQLRAQLEALAGQVEAISALQIKQRSLEKDELQSISILASSLNQDIENGNQSPAAQEHCPEPSGGVPQPSPGCIPDADLGSVTDSNYGSAADVQEVASAFTSNGSFSFVPEPSTGSPESAPGSICDSVLTSSFTSTQDYALKTVIMDAPKSRDVVKRREVVKVESVTSVEHHNGHETGTDDLPEPQYVRSKVNGQHTAPVGPPQLQAPVTAMTRPVGLSVPRSPKLVTRPSLDTPQSPTFQLRKAFSSPTSDDVTPRPALEQAIKPMPAAKSWNPGPMRSPSIDLSSPTFSRHPVPFSSCSPSTERKPGGAGVTPMSTTKRSELVRAQTLPPQRTSGVQAKQALFQKSEPNFSK</sequence>
<evidence type="ECO:0000313" key="4">
    <source>
        <dbReference type="Proteomes" id="UP000694580"/>
    </source>
</evidence>
<keyword evidence="1" id="KW-0175">Coiled coil</keyword>
<gene>
    <name evidence="3" type="primary">LOC114793061</name>
</gene>
<feature type="compositionally biased region" description="Polar residues" evidence="2">
    <location>
        <begin position="326"/>
        <end position="335"/>
    </location>
</feature>
<feature type="compositionally biased region" description="Polar residues" evidence="2">
    <location>
        <begin position="425"/>
        <end position="434"/>
    </location>
</feature>
<feature type="region of interest" description="Disordered" evidence="2">
    <location>
        <begin position="311"/>
        <end position="449"/>
    </location>
</feature>
<accession>A0AAY4DVT8</accession>
<evidence type="ECO:0000256" key="2">
    <source>
        <dbReference type="SAM" id="MobiDB-lite"/>
    </source>
</evidence>
<feature type="region of interest" description="Disordered" evidence="2">
    <location>
        <begin position="1"/>
        <end position="38"/>
    </location>
</feature>
<evidence type="ECO:0000256" key="1">
    <source>
        <dbReference type="SAM" id="Coils"/>
    </source>
</evidence>